<evidence type="ECO:0000256" key="2">
    <source>
        <dbReference type="ARBA" id="ARBA00005887"/>
    </source>
</evidence>
<feature type="transmembrane region" description="Helical" evidence="8">
    <location>
        <begin position="185"/>
        <end position="205"/>
    </location>
</feature>
<feature type="transmembrane region" description="Helical" evidence="8">
    <location>
        <begin position="30"/>
        <end position="51"/>
    </location>
</feature>
<evidence type="ECO:0000256" key="3">
    <source>
        <dbReference type="ARBA" id="ARBA00022448"/>
    </source>
</evidence>
<dbReference type="EMBL" id="PGCJ01000054">
    <property type="protein sequence ID" value="PLW53908.1"/>
    <property type="molecule type" value="Genomic_DNA"/>
</dbReference>
<feature type="transmembrane region" description="Helical" evidence="8">
    <location>
        <begin position="226"/>
        <end position="246"/>
    </location>
</feature>
<dbReference type="PROSITE" id="PS01219">
    <property type="entry name" value="AMMONIUM_TRANSP"/>
    <property type="match status" value="1"/>
</dbReference>
<gene>
    <name evidence="11" type="ORF">PCANC_03761</name>
</gene>
<dbReference type="Pfam" id="PF00909">
    <property type="entry name" value="Ammonium_transp"/>
    <property type="match status" value="1"/>
</dbReference>
<evidence type="ECO:0000256" key="7">
    <source>
        <dbReference type="ARBA" id="ARBA00023177"/>
    </source>
</evidence>
<evidence type="ECO:0000259" key="10">
    <source>
        <dbReference type="Pfam" id="PF00909"/>
    </source>
</evidence>
<comment type="caution">
    <text evidence="11">The sequence shown here is derived from an EMBL/GenBank/DDBJ whole genome shotgun (WGS) entry which is preliminary data.</text>
</comment>
<feature type="transmembrane region" description="Helical" evidence="8">
    <location>
        <begin position="335"/>
        <end position="357"/>
    </location>
</feature>
<evidence type="ECO:0000256" key="5">
    <source>
        <dbReference type="ARBA" id="ARBA00022989"/>
    </source>
</evidence>
<feature type="transmembrane region" description="Helical" evidence="8">
    <location>
        <begin position="147"/>
        <end position="165"/>
    </location>
</feature>
<dbReference type="Gene3D" id="1.10.3430.10">
    <property type="entry name" value="Ammonium transporter AmtB like domains"/>
    <property type="match status" value="1"/>
</dbReference>
<dbReference type="InterPro" id="IPR001905">
    <property type="entry name" value="Ammonium_transpt"/>
</dbReference>
<comment type="subcellular location">
    <subcellularLocation>
        <location evidence="8">Cell membrane</location>
        <topology evidence="8">Multi-pass membrane protein</topology>
    </subcellularLocation>
    <subcellularLocation>
        <location evidence="1">Membrane</location>
        <topology evidence="1">Multi-pass membrane protein</topology>
    </subcellularLocation>
</comment>
<keyword evidence="7 8" id="KW-0924">Ammonia transport</keyword>
<keyword evidence="3 8" id="KW-0813">Transport</keyword>
<dbReference type="FunFam" id="1.10.3430.10:FF:000003">
    <property type="entry name" value="Ammonium transporter"/>
    <property type="match status" value="1"/>
</dbReference>
<dbReference type="InterPro" id="IPR018047">
    <property type="entry name" value="Ammonium_transpt_CS"/>
</dbReference>
<feature type="compositionally biased region" description="Polar residues" evidence="9">
    <location>
        <begin position="467"/>
        <end position="484"/>
    </location>
</feature>
<dbReference type="PANTHER" id="PTHR43029">
    <property type="entry name" value="AMMONIUM TRANSPORTER MEP2"/>
    <property type="match status" value="1"/>
</dbReference>
<feature type="transmembrane region" description="Helical" evidence="8">
    <location>
        <begin position="63"/>
        <end position="81"/>
    </location>
</feature>
<dbReference type="InterPro" id="IPR024041">
    <property type="entry name" value="NH4_transpt_AmtB-like_dom"/>
</dbReference>
<evidence type="ECO:0000256" key="4">
    <source>
        <dbReference type="ARBA" id="ARBA00022692"/>
    </source>
</evidence>
<accession>A0A2N5VV84</accession>
<evidence type="ECO:0000256" key="8">
    <source>
        <dbReference type="RuleBase" id="RU362002"/>
    </source>
</evidence>
<dbReference type="STRING" id="200324.A0A2N5VV84"/>
<evidence type="ECO:0000313" key="11">
    <source>
        <dbReference type="EMBL" id="PLW53908.1"/>
    </source>
</evidence>
<evidence type="ECO:0000256" key="9">
    <source>
        <dbReference type="SAM" id="MobiDB-lite"/>
    </source>
</evidence>
<reference evidence="11 12" key="1">
    <citation type="submission" date="2017-11" db="EMBL/GenBank/DDBJ databases">
        <title>De novo assembly and phasing of dikaryotic genomes from two isolates of Puccinia coronata f. sp. avenae, the causal agent of oat crown rust.</title>
        <authorList>
            <person name="Miller M.E."/>
            <person name="Zhang Y."/>
            <person name="Omidvar V."/>
            <person name="Sperschneider J."/>
            <person name="Schwessinger B."/>
            <person name="Raley C."/>
            <person name="Palmer J.M."/>
            <person name="Garnica D."/>
            <person name="Upadhyaya N."/>
            <person name="Rathjen J."/>
            <person name="Taylor J.M."/>
            <person name="Park R.F."/>
            <person name="Dodds P.N."/>
            <person name="Hirsch C.D."/>
            <person name="Kianian S.F."/>
            <person name="Figueroa M."/>
        </authorList>
    </citation>
    <scope>NUCLEOTIDE SEQUENCE [LARGE SCALE GENOMIC DNA]</scope>
    <source>
        <strain evidence="11">12NC29</strain>
    </source>
</reference>
<sequence length="658" mass="70955">MVNITSGPVGEIIATPTDGTPLTVYNPGDLAWVLVASGLVMIMTPGLGFFYSGLLRRKNALSMIFLSMAVYGVVSFQWFFWGYSLSFAPEASRFIGTLSQFGFINVDMQPSIGSPKIPALGYAIYQMMFATITPMIALGAIAERGRVAPALVFAFVWSTLVYDPIACWTWNPSGWTAKMGTLDFAGGGPVHMSSGTAALAYSIWLGKRRGYGTQKLAYRPHNVSHVVLGTAFLWFGWFGFNGGSALAANLRAFQAIMVTNTAAAVGGLTWLLLDYWQERKWSPVGFCSGAIAGLVGITPASGYVGTPASVAIGMITAVVCNYSTKLKIILQCDDALDIFASHGIGGFVGSILTGIFADHRVAGFDGTTVIPGGWINHHYMQILYQLGSSCAIMGYAFAATMIILVCMDYIPGLSLRATPEAEVIGIDEHELGECAYDYALLERDLENVDYHDELLKATRETGGESVGSHNDTIPMSQRARQTTPPEMEQKTAAHRSTARYTHASDQLSVRFPQSSPSHLHTAGINRSNTAVRAVLEQPCSTGGRTGTVRPKHLPAGRTGLSDQFLGPVAQDQPGPVGQICPTSWLSLRSDSVRPTTGRTRLFEHRSSSRVRPVNAGSAKRHANLHLPLMGAPSTCLARPPRFHRGPITRRGLHQTDLD</sequence>
<dbReference type="AlphaFoldDB" id="A0A2N5VV84"/>
<keyword evidence="6 8" id="KW-0472">Membrane</keyword>
<comment type="similarity">
    <text evidence="2 8">Belongs to the ammonia transporter channel (TC 1.A.11.2) family.</text>
</comment>
<keyword evidence="4 8" id="KW-0812">Transmembrane</keyword>
<keyword evidence="12" id="KW-1185">Reference proteome</keyword>
<feature type="compositionally biased region" description="Basic residues" evidence="9">
    <location>
        <begin position="640"/>
        <end position="652"/>
    </location>
</feature>
<feature type="region of interest" description="Disordered" evidence="9">
    <location>
        <begin position="459"/>
        <end position="505"/>
    </location>
</feature>
<feature type="transmembrane region" description="Helical" evidence="8">
    <location>
        <begin position="382"/>
        <end position="406"/>
    </location>
</feature>
<dbReference type="GO" id="GO:0005886">
    <property type="term" value="C:plasma membrane"/>
    <property type="evidence" value="ECO:0007669"/>
    <property type="project" value="UniProtKB-SubCell"/>
</dbReference>
<feature type="transmembrane region" description="Helical" evidence="8">
    <location>
        <begin position="119"/>
        <end position="140"/>
    </location>
</feature>
<feature type="transmembrane region" description="Helical" evidence="8">
    <location>
        <begin position="280"/>
        <end position="297"/>
    </location>
</feature>
<dbReference type="Proteomes" id="UP000235388">
    <property type="component" value="Unassembled WGS sequence"/>
</dbReference>
<feature type="domain" description="Ammonium transporter AmtB-like" evidence="10">
    <location>
        <begin position="31"/>
        <end position="436"/>
    </location>
</feature>
<dbReference type="NCBIfam" id="TIGR00836">
    <property type="entry name" value="amt"/>
    <property type="match status" value="1"/>
</dbReference>
<feature type="transmembrane region" description="Helical" evidence="8">
    <location>
        <begin position="303"/>
        <end position="323"/>
    </location>
</feature>
<dbReference type="SUPFAM" id="SSF111352">
    <property type="entry name" value="Ammonium transporter"/>
    <property type="match status" value="1"/>
</dbReference>
<evidence type="ECO:0000256" key="6">
    <source>
        <dbReference type="ARBA" id="ARBA00023136"/>
    </source>
</evidence>
<keyword evidence="5 8" id="KW-1133">Transmembrane helix</keyword>
<dbReference type="PANTHER" id="PTHR43029:SF10">
    <property type="entry name" value="AMMONIUM TRANSPORTER MEP2"/>
    <property type="match status" value="1"/>
</dbReference>
<dbReference type="OrthoDB" id="534912at2759"/>
<feature type="region of interest" description="Disordered" evidence="9">
    <location>
        <begin position="639"/>
        <end position="658"/>
    </location>
</feature>
<dbReference type="InterPro" id="IPR029020">
    <property type="entry name" value="Ammonium/urea_transptr"/>
</dbReference>
<feature type="transmembrane region" description="Helical" evidence="8">
    <location>
        <begin position="252"/>
        <end position="273"/>
    </location>
</feature>
<evidence type="ECO:0000313" key="12">
    <source>
        <dbReference type="Proteomes" id="UP000235388"/>
    </source>
</evidence>
<protein>
    <recommendedName>
        <fullName evidence="8">Ammonium transporter</fullName>
    </recommendedName>
</protein>
<proteinExistence type="inferred from homology"/>
<evidence type="ECO:0000256" key="1">
    <source>
        <dbReference type="ARBA" id="ARBA00004141"/>
    </source>
</evidence>
<name>A0A2N5VV84_9BASI</name>
<organism evidence="11 12">
    <name type="scientific">Puccinia coronata f. sp. avenae</name>
    <dbReference type="NCBI Taxonomy" id="200324"/>
    <lineage>
        <taxon>Eukaryota</taxon>
        <taxon>Fungi</taxon>
        <taxon>Dikarya</taxon>
        <taxon>Basidiomycota</taxon>
        <taxon>Pucciniomycotina</taxon>
        <taxon>Pucciniomycetes</taxon>
        <taxon>Pucciniales</taxon>
        <taxon>Pucciniaceae</taxon>
        <taxon>Puccinia</taxon>
    </lineage>
</organism>
<dbReference type="GO" id="GO:0008519">
    <property type="term" value="F:ammonium channel activity"/>
    <property type="evidence" value="ECO:0007669"/>
    <property type="project" value="InterPro"/>
</dbReference>